<gene>
    <name evidence="2" type="ORF">TIFTF001_003625</name>
</gene>
<dbReference type="InterPro" id="IPR001128">
    <property type="entry name" value="Cyt_P450"/>
</dbReference>
<reference evidence="2" key="1">
    <citation type="submission" date="2023-07" db="EMBL/GenBank/DDBJ databases">
        <title>draft genome sequence of fig (Ficus carica).</title>
        <authorList>
            <person name="Takahashi T."/>
            <person name="Nishimura K."/>
        </authorList>
    </citation>
    <scope>NUCLEOTIDE SEQUENCE</scope>
</reference>
<evidence type="ECO:0008006" key="4">
    <source>
        <dbReference type="Google" id="ProtNLM"/>
    </source>
</evidence>
<dbReference type="GO" id="GO:0005506">
    <property type="term" value="F:iron ion binding"/>
    <property type="evidence" value="ECO:0007669"/>
    <property type="project" value="InterPro"/>
</dbReference>
<dbReference type="InterPro" id="IPR002401">
    <property type="entry name" value="Cyt_P450_E_grp-I"/>
</dbReference>
<dbReference type="PRINTS" id="PR00463">
    <property type="entry name" value="EP450I"/>
</dbReference>
<name>A0AA88CRS0_FICCA</name>
<keyword evidence="3" id="KW-1185">Reference proteome</keyword>
<evidence type="ECO:0000313" key="3">
    <source>
        <dbReference type="Proteomes" id="UP001187192"/>
    </source>
</evidence>
<comment type="caution">
    <text evidence="2">The sequence shown here is derived from an EMBL/GenBank/DDBJ whole genome shotgun (WGS) entry which is preliminary data.</text>
</comment>
<accession>A0AA88CRS0</accession>
<dbReference type="EMBL" id="BTGU01000003">
    <property type="protein sequence ID" value="GMN32333.1"/>
    <property type="molecule type" value="Genomic_DNA"/>
</dbReference>
<dbReference type="GO" id="GO:0016705">
    <property type="term" value="F:oxidoreductase activity, acting on paired donors, with incorporation or reduction of molecular oxygen"/>
    <property type="evidence" value="ECO:0007669"/>
    <property type="project" value="InterPro"/>
</dbReference>
<protein>
    <recommendedName>
        <fullName evidence="4">Cytochrome P450</fullName>
    </recommendedName>
</protein>
<dbReference type="SUPFAM" id="SSF48264">
    <property type="entry name" value="Cytochrome P450"/>
    <property type="match status" value="1"/>
</dbReference>
<sequence length="186" mass="21358">MEILMTQDDLLSGRYVSHVSPTKSSILSSLSVSWRSECNESWKYLRSELLTTGTDTSSSTIEYWTMTELIKNPKCMKIAQEELAREIVQDVVTESHLPKLSYLQACVKETLRLHPPVPFLLLHQAVESCQVLNYPIPKDSKVLVNIWAIGRDPTYWNDPLVFKPERFLELSLDFKGNDFEYLPFGA</sequence>
<dbReference type="AlphaFoldDB" id="A0AA88CRS0"/>
<evidence type="ECO:0000313" key="2">
    <source>
        <dbReference type="EMBL" id="GMN32333.1"/>
    </source>
</evidence>
<dbReference type="GO" id="GO:0020037">
    <property type="term" value="F:heme binding"/>
    <property type="evidence" value="ECO:0007669"/>
    <property type="project" value="InterPro"/>
</dbReference>
<comment type="similarity">
    <text evidence="1">Belongs to the cytochrome P450 family.</text>
</comment>
<dbReference type="Pfam" id="PF00067">
    <property type="entry name" value="p450"/>
    <property type="match status" value="1"/>
</dbReference>
<organism evidence="2 3">
    <name type="scientific">Ficus carica</name>
    <name type="common">Common fig</name>
    <dbReference type="NCBI Taxonomy" id="3494"/>
    <lineage>
        <taxon>Eukaryota</taxon>
        <taxon>Viridiplantae</taxon>
        <taxon>Streptophyta</taxon>
        <taxon>Embryophyta</taxon>
        <taxon>Tracheophyta</taxon>
        <taxon>Spermatophyta</taxon>
        <taxon>Magnoliopsida</taxon>
        <taxon>eudicotyledons</taxon>
        <taxon>Gunneridae</taxon>
        <taxon>Pentapetalae</taxon>
        <taxon>rosids</taxon>
        <taxon>fabids</taxon>
        <taxon>Rosales</taxon>
        <taxon>Moraceae</taxon>
        <taxon>Ficeae</taxon>
        <taxon>Ficus</taxon>
    </lineage>
</organism>
<dbReference type="Gramene" id="FCD_00006847-RA">
    <property type="protein sequence ID" value="FCD_00006847-RA:cds"/>
    <property type="gene ID" value="FCD_00006847"/>
</dbReference>
<dbReference type="GO" id="GO:0004497">
    <property type="term" value="F:monooxygenase activity"/>
    <property type="evidence" value="ECO:0007669"/>
    <property type="project" value="InterPro"/>
</dbReference>
<dbReference type="InterPro" id="IPR036396">
    <property type="entry name" value="Cyt_P450_sf"/>
</dbReference>
<proteinExistence type="inferred from homology"/>
<dbReference type="PANTHER" id="PTHR47950">
    <property type="entry name" value="CYTOCHROME P450, FAMILY 76, SUBFAMILY C, POLYPEPTIDE 5-RELATED"/>
    <property type="match status" value="1"/>
</dbReference>
<dbReference type="Gene3D" id="1.10.630.10">
    <property type="entry name" value="Cytochrome P450"/>
    <property type="match status" value="1"/>
</dbReference>
<evidence type="ECO:0000256" key="1">
    <source>
        <dbReference type="ARBA" id="ARBA00010617"/>
    </source>
</evidence>
<dbReference type="PANTHER" id="PTHR47950:SF6">
    <property type="entry name" value="CYTOCHROME P450"/>
    <property type="match status" value="1"/>
</dbReference>
<dbReference type="Proteomes" id="UP001187192">
    <property type="component" value="Unassembled WGS sequence"/>
</dbReference>